<dbReference type="Pfam" id="PF00919">
    <property type="entry name" value="UPF0004"/>
    <property type="match status" value="1"/>
</dbReference>
<dbReference type="SFLD" id="SFLDF00273">
    <property type="entry name" value="(dimethylallyl)adenosine_tRNA"/>
    <property type="match status" value="1"/>
</dbReference>
<dbReference type="Pfam" id="PF04055">
    <property type="entry name" value="Radical_SAM"/>
    <property type="match status" value="1"/>
</dbReference>
<dbReference type="InterPro" id="IPR006463">
    <property type="entry name" value="MiaB_methiolase"/>
</dbReference>
<dbReference type="SFLD" id="SFLDG01082">
    <property type="entry name" value="B12-binding_domain_containing"/>
    <property type="match status" value="1"/>
</dbReference>
<accession>A0A858RIF5</accession>
<dbReference type="Proteomes" id="UP000501812">
    <property type="component" value="Chromosome"/>
</dbReference>
<evidence type="ECO:0000256" key="13">
    <source>
        <dbReference type="HAMAP-Rule" id="MF_01864"/>
    </source>
</evidence>
<keyword evidence="8 13" id="KW-0411">Iron-sulfur</keyword>
<evidence type="ECO:0000256" key="9">
    <source>
        <dbReference type="ARBA" id="ARBA00033765"/>
    </source>
</evidence>
<evidence type="ECO:0000259" key="15">
    <source>
        <dbReference type="PROSITE" id="PS51449"/>
    </source>
</evidence>
<dbReference type="InterPro" id="IPR006638">
    <property type="entry name" value="Elp3/MiaA/NifB-like_rSAM"/>
</dbReference>
<dbReference type="InterPro" id="IPR020612">
    <property type="entry name" value="Methylthiotransferase_CS"/>
</dbReference>
<feature type="binding site" evidence="13">
    <location>
        <position position="170"/>
    </location>
    <ligand>
        <name>[4Fe-4S] cluster</name>
        <dbReference type="ChEBI" id="CHEBI:49883"/>
        <label>2</label>
        <note>4Fe-4S-S-AdoMet</note>
    </ligand>
</feature>
<feature type="binding site" evidence="13">
    <location>
        <position position="81"/>
    </location>
    <ligand>
        <name>[4Fe-4S] cluster</name>
        <dbReference type="ChEBI" id="CHEBI:49883"/>
        <label>1</label>
    </ligand>
</feature>
<evidence type="ECO:0000256" key="6">
    <source>
        <dbReference type="ARBA" id="ARBA00022723"/>
    </source>
</evidence>
<feature type="domain" description="TRAM" evidence="14">
    <location>
        <begin position="393"/>
        <end position="456"/>
    </location>
</feature>
<dbReference type="FunFam" id="3.40.50.12160:FF:000003">
    <property type="entry name" value="CDK5 regulatory subunit-associated protein 1"/>
    <property type="match status" value="1"/>
</dbReference>
<dbReference type="GO" id="GO:0035597">
    <property type="term" value="F:tRNA-2-methylthio-N(6)-dimethylallyladenosine(37) synthase activity"/>
    <property type="evidence" value="ECO:0007669"/>
    <property type="project" value="UniProtKB-EC"/>
</dbReference>
<dbReference type="GO" id="GO:0005829">
    <property type="term" value="C:cytosol"/>
    <property type="evidence" value="ECO:0007669"/>
    <property type="project" value="TreeGrafter"/>
</dbReference>
<evidence type="ECO:0000256" key="4">
    <source>
        <dbReference type="ARBA" id="ARBA00022679"/>
    </source>
</evidence>
<dbReference type="EMBL" id="CP051774">
    <property type="protein sequence ID" value="QJE96324.1"/>
    <property type="molecule type" value="Genomic_DNA"/>
</dbReference>
<dbReference type="Gene3D" id="3.80.30.20">
    <property type="entry name" value="tm_1862 like domain"/>
    <property type="match status" value="1"/>
</dbReference>
<feature type="binding site" evidence="13">
    <location>
        <position position="47"/>
    </location>
    <ligand>
        <name>[4Fe-4S] cluster</name>
        <dbReference type="ChEBI" id="CHEBI:49883"/>
        <label>1</label>
    </ligand>
</feature>
<keyword evidence="13" id="KW-0819">tRNA processing</keyword>
<feature type="domain" description="MTTase N-terminal" evidence="15">
    <location>
        <begin position="2"/>
        <end position="118"/>
    </location>
</feature>
<dbReference type="InterPro" id="IPR002792">
    <property type="entry name" value="TRAM_dom"/>
</dbReference>
<comment type="subunit">
    <text evidence="13">Monomer.</text>
</comment>
<dbReference type="SMART" id="SM00729">
    <property type="entry name" value="Elp3"/>
    <property type="match status" value="1"/>
</dbReference>
<dbReference type="RefSeq" id="WP_169454725.1">
    <property type="nucleotide sequence ID" value="NZ_CP051774.1"/>
</dbReference>
<dbReference type="NCBIfam" id="TIGR01574">
    <property type="entry name" value="miaB-methiolase"/>
    <property type="match status" value="1"/>
</dbReference>
<feature type="binding site" evidence="13">
    <location>
        <position position="174"/>
    </location>
    <ligand>
        <name>[4Fe-4S] cluster</name>
        <dbReference type="ChEBI" id="CHEBI:49883"/>
        <label>2</label>
        <note>4Fe-4S-S-AdoMet</note>
    </ligand>
</feature>
<dbReference type="AlphaFoldDB" id="A0A858RIF5"/>
<dbReference type="InterPro" id="IPR013848">
    <property type="entry name" value="Methylthiotransferase_N"/>
</dbReference>
<dbReference type="PANTHER" id="PTHR43020:SF2">
    <property type="entry name" value="MITOCHONDRIAL TRNA METHYLTHIOTRANSFERASE CDK5RAP1"/>
    <property type="match status" value="1"/>
</dbReference>
<dbReference type="EC" id="2.8.4.3" evidence="9 13"/>
<dbReference type="CDD" id="cd01335">
    <property type="entry name" value="Radical_SAM"/>
    <property type="match status" value="1"/>
</dbReference>
<keyword evidence="2 13" id="KW-0004">4Fe-4S</keyword>
<dbReference type="HAMAP" id="MF_01864">
    <property type="entry name" value="tRNA_metthiotr_MiaB"/>
    <property type="match status" value="1"/>
</dbReference>
<dbReference type="GO" id="GO:0051539">
    <property type="term" value="F:4 iron, 4 sulfur cluster binding"/>
    <property type="evidence" value="ECO:0007669"/>
    <property type="project" value="UniProtKB-UniRule"/>
</dbReference>
<organism evidence="17 18">
    <name type="scientific">Luteolibacter luteus</name>
    <dbReference type="NCBI Taxonomy" id="2728835"/>
    <lineage>
        <taxon>Bacteria</taxon>
        <taxon>Pseudomonadati</taxon>
        <taxon>Verrucomicrobiota</taxon>
        <taxon>Verrucomicrobiia</taxon>
        <taxon>Verrucomicrobiales</taxon>
        <taxon>Verrucomicrobiaceae</taxon>
        <taxon>Luteolibacter</taxon>
    </lineage>
</organism>
<dbReference type="PROSITE" id="PS51449">
    <property type="entry name" value="MTTASE_N"/>
    <property type="match status" value="1"/>
</dbReference>
<dbReference type="InterPro" id="IPR038135">
    <property type="entry name" value="Methylthiotransferase_N_sf"/>
</dbReference>
<dbReference type="SFLD" id="SFLDS00029">
    <property type="entry name" value="Radical_SAM"/>
    <property type="match status" value="1"/>
</dbReference>
<keyword evidence="7 13" id="KW-0408">Iron</keyword>
<evidence type="ECO:0000256" key="11">
    <source>
        <dbReference type="ARBA" id="ARBA00080698"/>
    </source>
</evidence>
<dbReference type="PANTHER" id="PTHR43020">
    <property type="entry name" value="CDK5 REGULATORY SUBUNIT-ASSOCIATED PROTEIN 1"/>
    <property type="match status" value="1"/>
</dbReference>
<feature type="binding site" evidence="13">
    <location>
        <position position="177"/>
    </location>
    <ligand>
        <name>[4Fe-4S] cluster</name>
        <dbReference type="ChEBI" id="CHEBI:49883"/>
        <label>2</label>
        <note>4Fe-4S-S-AdoMet</note>
    </ligand>
</feature>
<dbReference type="FunFam" id="3.80.30.20:FF:000001">
    <property type="entry name" value="tRNA-2-methylthio-N(6)-dimethylallyladenosine synthase 2"/>
    <property type="match status" value="1"/>
</dbReference>
<evidence type="ECO:0000313" key="17">
    <source>
        <dbReference type="EMBL" id="QJE96324.1"/>
    </source>
</evidence>
<dbReference type="InterPro" id="IPR058240">
    <property type="entry name" value="rSAM_sf"/>
</dbReference>
<evidence type="ECO:0000256" key="1">
    <source>
        <dbReference type="ARBA" id="ARBA00003234"/>
    </source>
</evidence>
<sequence length="456" mass="51750">MPKVHIRTYGCQMNERDSEQVAQMFSEGGYTVTPVEAEADAILVNTCSVRDQAEQKALGKMGNMGSYRRNKPHVVFGFMGCMAQSRGPELFERIPHLDVVVGTQKYHKVFEYVDTILQRRLQRRMDELELSLTGESVCDVEEEAGSQNTIRDHIPKDLNASAFVSIMQGCNMRCSFCIVPDTRGKERGRPIQEIVEEVKRLRDHGVKEITLLGQIVNLYGRTEFEKVDGKSPFVQLLEQVHAVEGIERIRFTSPHPIGYRDDLVAAFTYLPKLCSHIHFPMQSGSDRILKAMRRPYKNEKFVEICEKMKAARPGIAITTDIIVGFPGEEEEDFMATVETVQRLQFDNAFVFRYSKRKDTPAADMDGQLPERVKEERNQRLLDVVNEIAKAKHQAMVGTVQRVLCEGPSKTNKQRLTGRTDTNKILIFDGDAHKLTGQLLDIRVEESTGFTLYGSVI</sequence>
<evidence type="ECO:0000256" key="2">
    <source>
        <dbReference type="ARBA" id="ARBA00022485"/>
    </source>
</evidence>
<comment type="similarity">
    <text evidence="13">Belongs to the methylthiotransferase family. MiaB subfamily.</text>
</comment>
<dbReference type="PROSITE" id="PS50926">
    <property type="entry name" value="TRAM"/>
    <property type="match status" value="1"/>
</dbReference>
<proteinExistence type="inferred from homology"/>
<feature type="binding site" evidence="13">
    <location>
        <position position="11"/>
    </location>
    <ligand>
        <name>[4Fe-4S] cluster</name>
        <dbReference type="ChEBI" id="CHEBI:49883"/>
        <label>1</label>
    </ligand>
</feature>
<evidence type="ECO:0000259" key="16">
    <source>
        <dbReference type="PROSITE" id="PS51918"/>
    </source>
</evidence>
<keyword evidence="6 13" id="KW-0479">Metal-binding</keyword>
<evidence type="ECO:0000256" key="8">
    <source>
        <dbReference type="ARBA" id="ARBA00023014"/>
    </source>
</evidence>
<dbReference type="NCBIfam" id="TIGR00089">
    <property type="entry name" value="MiaB/RimO family radical SAM methylthiotransferase"/>
    <property type="match status" value="1"/>
</dbReference>
<comment type="function">
    <text evidence="1 13">Catalyzes the methylthiolation of N6-(dimethylallyl)adenosine (i(6)A), leading to the formation of 2-methylthio-N6-(dimethylallyl)adenosine (ms(2)i(6)A) at position 37 in tRNAs that read codons beginning with uridine.</text>
</comment>
<dbReference type="InterPro" id="IPR005839">
    <property type="entry name" value="Methylthiotransferase"/>
</dbReference>
<evidence type="ECO:0000256" key="5">
    <source>
        <dbReference type="ARBA" id="ARBA00022691"/>
    </source>
</evidence>
<name>A0A858RIF5_9BACT</name>
<keyword evidence="4 13" id="KW-0808">Transferase</keyword>
<dbReference type="SFLD" id="SFLDG01061">
    <property type="entry name" value="methylthiotransferase"/>
    <property type="match status" value="1"/>
</dbReference>
<dbReference type="Pfam" id="PF01938">
    <property type="entry name" value="TRAM"/>
    <property type="match status" value="1"/>
</dbReference>
<keyword evidence="5 13" id="KW-0949">S-adenosyl-L-methionine</keyword>
<reference evidence="17 18" key="1">
    <citation type="submission" date="2020-04" db="EMBL/GenBank/DDBJ databases">
        <title>Luteolibacter sp. G-1-1-1 isolated from soil.</title>
        <authorList>
            <person name="Dahal R.H."/>
        </authorList>
    </citation>
    <scope>NUCLEOTIDE SEQUENCE [LARGE SCALE GENOMIC DNA]</scope>
    <source>
        <strain evidence="17 18">G-1-1-1</strain>
    </source>
</reference>
<dbReference type="PROSITE" id="PS01278">
    <property type="entry name" value="MTTASE_RADICAL"/>
    <property type="match status" value="1"/>
</dbReference>
<dbReference type="InterPro" id="IPR007197">
    <property type="entry name" value="rSAM"/>
</dbReference>
<dbReference type="KEGG" id="luo:HHL09_11185"/>
<evidence type="ECO:0000256" key="7">
    <source>
        <dbReference type="ARBA" id="ARBA00023004"/>
    </source>
</evidence>
<comment type="cofactor">
    <cofactor evidence="13">
        <name>[4Fe-4S] cluster</name>
        <dbReference type="ChEBI" id="CHEBI:49883"/>
    </cofactor>
    <text evidence="13">Binds 2 [4Fe-4S] clusters. One cluster is coordinated with 3 cysteines and an exchangeable S-adenosyl-L-methionine.</text>
</comment>
<protein>
    <recommendedName>
        <fullName evidence="10 13">tRNA-2-methylthio-N(6)-dimethylallyladenosine synthase</fullName>
        <ecNumber evidence="9 13">2.8.4.3</ecNumber>
    </recommendedName>
    <alternativeName>
        <fullName evidence="12 13">(Dimethylallyl)adenosine tRNA methylthiotransferase MiaB</fullName>
    </alternativeName>
    <alternativeName>
        <fullName evidence="11 13">tRNA-i(6)A37 methylthiotransferase</fullName>
    </alternativeName>
</protein>
<evidence type="ECO:0000259" key="14">
    <source>
        <dbReference type="PROSITE" id="PS50926"/>
    </source>
</evidence>
<dbReference type="PROSITE" id="PS51918">
    <property type="entry name" value="RADICAL_SAM"/>
    <property type="match status" value="1"/>
</dbReference>
<comment type="subcellular location">
    <subcellularLocation>
        <location evidence="13">Cytoplasm</location>
    </subcellularLocation>
</comment>
<keyword evidence="18" id="KW-1185">Reference proteome</keyword>
<gene>
    <name evidence="13 17" type="primary">miaB</name>
    <name evidence="17" type="ORF">HHL09_11185</name>
</gene>
<dbReference type="InterPro" id="IPR023404">
    <property type="entry name" value="rSAM_horseshoe"/>
</dbReference>
<dbReference type="GO" id="GO:0046872">
    <property type="term" value="F:metal ion binding"/>
    <property type="evidence" value="ECO:0007669"/>
    <property type="project" value="UniProtKB-KW"/>
</dbReference>
<comment type="catalytic activity">
    <reaction evidence="13">
        <text>N(6)-dimethylallyladenosine(37) in tRNA + (sulfur carrier)-SH + AH2 + 2 S-adenosyl-L-methionine = 2-methylsulfanyl-N(6)-dimethylallyladenosine(37) in tRNA + (sulfur carrier)-H + 5'-deoxyadenosine + L-methionine + A + S-adenosyl-L-homocysteine + 2 H(+)</text>
        <dbReference type="Rhea" id="RHEA:37067"/>
        <dbReference type="Rhea" id="RHEA-COMP:10375"/>
        <dbReference type="Rhea" id="RHEA-COMP:10376"/>
        <dbReference type="Rhea" id="RHEA-COMP:14737"/>
        <dbReference type="Rhea" id="RHEA-COMP:14739"/>
        <dbReference type="ChEBI" id="CHEBI:13193"/>
        <dbReference type="ChEBI" id="CHEBI:15378"/>
        <dbReference type="ChEBI" id="CHEBI:17319"/>
        <dbReference type="ChEBI" id="CHEBI:17499"/>
        <dbReference type="ChEBI" id="CHEBI:29917"/>
        <dbReference type="ChEBI" id="CHEBI:57844"/>
        <dbReference type="ChEBI" id="CHEBI:57856"/>
        <dbReference type="ChEBI" id="CHEBI:59789"/>
        <dbReference type="ChEBI" id="CHEBI:64428"/>
        <dbReference type="ChEBI" id="CHEBI:74415"/>
        <dbReference type="ChEBI" id="CHEBI:74417"/>
        <dbReference type="EC" id="2.8.4.3"/>
    </reaction>
</comment>
<feature type="domain" description="Radical SAM core" evidence="16">
    <location>
        <begin position="156"/>
        <end position="390"/>
    </location>
</feature>
<dbReference type="SUPFAM" id="SSF102114">
    <property type="entry name" value="Radical SAM enzymes"/>
    <property type="match status" value="1"/>
</dbReference>
<evidence type="ECO:0000313" key="18">
    <source>
        <dbReference type="Proteomes" id="UP000501812"/>
    </source>
</evidence>
<dbReference type="Gene3D" id="3.40.50.12160">
    <property type="entry name" value="Methylthiotransferase, N-terminal domain"/>
    <property type="match status" value="1"/>
</dbReference>
<evidence type="ECO:0000256" key="12">
    <source>
        <dbReference type="ARBA" id="ARBA00081141"/>
    </source>
</evidence>
<keyword evidence="3 13" id="KW-0963">Cytoplasm</keyword>
<evidence type="ECO:0000256" key="3">
    <source>
        <dbReference type="ARBA" id="ARBA00022490"/>
    </source>
</evidence>
<evidence type="ECO:0000256" key="10">
    <source>
        <dbReference type="ARBA" id="ARBA00068570"/>
    </source>
</evidence>